<gene>
    <name evidence="5" type="ORF">ABNO52_00345</name>
</gene>
<accession>A0AAU7QRH9</accession>
<dbReference type="EMBL" id="CP157893">
    <property type="protein sequence ID" value="XBT18230.1"/>
    <property type="molecule type" value="Genomic_DNA"/>
</dbReference>
<reference evidence="5" key="1">
    <citation type="submission" date="2024-06" db="EMBL/GenBank/DDBJ databases">
        <title>Diversity, functionality, and evolutionary history of bacterial symbionts in false click beetles (Coleoptera, Throscidae).</title>
        <authorList>
            <person name="Wierz J.C."/>
            <person name="Malm H."/>
            <person name="Kaltenpoth M."/>
            <person name="Engl T."/>
        </authorList>
    </citation>
    <scope>NUCLEOTIDE SEQUENCE</scope>
    <source>
        <strain evidence="5">Tser</strain>
    </source>
</reference>
<evidence type="ECO:0000313" key="5">
    <source>
        <dbReference type="EMBL" id="XBT18230.1"/>
    </source>
</evidence>
<dbReference type="AlphaFoldDB" id="A0AAU7QRH9"/>
<keyword evidence="2" id="KW-0648">Protein biosynthesis</keyword>
<dbReference type="Gene3D" id="3.40.50.800">
    <property type="entry name" value="Anticodon-binding domain"/>
    <property type="match status" value="1"/>
</dbReference>
<dbReference type="InterPro" id="IPR036621">
    <property type="entry name" value="Anticodon-bd_dom_sf"/>
</dbReference>
<keyword evidence="1 5" id="KW-0436">Ligase</keyword>
<evidence type="ECO:0000256" key="2">
    <source>
        <dbReference type="ARBA" id="ARBA00022917"/>
    </source>
</evidence>
<dbReference type="InterPro" id="IPR004154">
    <property type="entry name" value="Anticodon-bd"/>
</dbReference>
<dbReference type="GO" id="GO:0004827">
    <property type="term" value="F:proline-tRNA ligase activity"/>
    <property type="evidence" value="ECO:0007669"/>
    <property type="project" value="InterPro"/>
</dbReference>
<evidence type="ECO:0000256" key="3">
    <source>
        <dbReference type="ARBA" id="ARBA00023146"/>
    </source>
</evidence>
<protein>
    <submittedName>
        <fullName evidence="5">His/Gly/Thr/Pro-type tRNA ligase C-terminal domain-containing protein</fullName>
    </submittedName>
</protein>
<dbReference type="GO" id="GO:0006433">
    <property type="term" value="P:prolyl-tRNA aminoacylation"/>
    <property type="evidence" value="ECO:0007669"/>
    <property type="project" value="InterPro"/>
</dbReference>
<organism evidence="5">
    <name type="scientific">Candidatus Shikimatogenerans sp. Tser</name>
    <dbReference type="NCBI Taxonomy" id="3158568"/>
    <lineage>
        <taxon>Bacteria</taxon>
        <taxon>Pseudomonadati</taxon>
        <taxon>Bacteroidota</taxon>
        <taxon>Flavobacteriia</taxon>
        <taxon>Flavobacteriales</taxon>
        <taxon>Candidatus Shikimatogenerans</taxon>
    </lineage>
</organism>
<dbReference type="GO" id="GO:0017101">
    <property type="term" value="C:aminoacyl-tRNA synthetase multienzyme complex"/>
    <property type="evidence" value="ECO:0007669"/>
    <property type="project" value="TreeGrafter"/>
</dbReference>
<dbReference type="GO" id="GO:0005524">
    <property type="term" value="F:ATP binding"/>
    <property type="evidence" value="ECO:0007669"/>
    <property type="project" value="InterPro"/>
</dbReference>
<evidence type="ECO:0000259" key="4">
    <source>
        <dbReference type="Pfam" id="PF03129"/>
    </source>
</evidence>
<name>A0AAU7QRH9_9FLAO</name>
<sequence>MFIKNKLKLNNLSYKYDYKNYYSIKKKFIKYEKKGIPIRITIGEKELLNKTIEVFRRDKYMKYNIYYKKFIKNIIKTLNKIQKNLYLKHKLSFKKNIINIKNIKNITNKKKKK</sequence>
<dbReference type="PANTHER" id="PTHR43382">
    <property type="entry name" value="PROLYL-TRNA SYNTHETASE"/>
    <property type="match status" value="1"/>
</dbReference>
<dbReference type="PANTHER" id="PTHR43382:SF2">
    <property type="entry name" value="BIFUNCTIONAL GLUTAMATE_PROLINE--TRNA LIGASE"/>
    <property type="match status" value="1"/>
</dbReference>
<dbReference type="SUPFAM" id="SSF52954">
    <property type="entry name" value="Class II aaRS ABD-related"/>
    <property type="match status" value="1"/>
</dbReference>
<dbReference type="GO" id="GO:0005737">
    <property type="term" value="C:cytoplasm"/>
    <property type="evidence" value="ECO:0007669"/>
    <property type="project" value="InterPro"/>
</dbReference>
<evidence type="ECO:0000256" key="1">
    <source>
        <dbReference type="ARBA" id="ARBA00022598"/>
    </source>
</evidence>
<dbReference type="Pfam" id="PF03129">
    <property type="entry name" value="HGTP_anticodon"/>
    <property type="match status" value="1"/>
</dbReference>
<proteinExistence type="predicted"/>
<dbReference type="InterPro" id="IPR004499">
    <property type="entry name" value="Pro-tRNA-ligase_IIa_arc-type"/>
</dbReference>
<feature type="domain" description="Anticodon-binding" evidence="4">
    <location>
        <begin position="3"/>
        <end position="76"/>
    </location>
</feature>
<keyword evidence="3" id="KW-0030">Aminoacyl-tRNA synthetase</keyword>